<dbReference type="InterPro" id="IPR038117">
    <property type="entry name" value="BofC_C_sf"/>
</dbReference>
<evidence type="ECO:0000313" key="4">
    <source>
        <dbReference type="Proteomes" id="UP001589738"/>
    </source>
</evidence>
<reference evidence="3 4" key="1">
    <citation type="submission" date="2024-09" db="EMBL/GenBank/DDBJ databases">
        <authorList>
            <person name="Sun Q."/>
            <person name="Mori K."/>
        </authorList>
    </citation>
    <scope>NUCLEOTIDE SEQUENCE [LARGE SCALE GENOMIC DNA]</scope>
    <source>
        <strain evidence="3 4">CGMCC 1.9126</strain>
    </source>
</reference>
<gene>
    <name evidence="3" type="ORF">ACFFHF_03220</name>
</gene>
<dbReference type="InterPro" id="IPR015071">
    <property type="entry name" value="BOFC_N"/>
</dbReference>
<feature type="domain" description="Bypass-of-forespore C N-terminal" evidence="2">
    <location>
        <begin position="39"/>
        <end position="88"/>
    </location>
</feature>
<dbReference type="Pfam" id="PF08977">
    <property type="entry name" value="BOFC_N"/>
    <property type="match status" value="1"/>
</dbReference>
<evidence type="ECO:0000313" key="3">
    <source>
        <dbReference type="EMBL" id="MFC0474306.1"/>
    </source>
</evidence>
<accession>A0ABV6KLW0</accession>
<dbReference type="InterPro" id="IPR038118">
    <property type="entry name" value="BOFC_N_sf"/>
</dbReference>
<evidence type="ECO:0000259" key="1">
    <source>
        <dbReference type="Pfam" id="PF08955"/>
    </source>
</evidence>
<name>A0ABV6KLW0_9BACI</name>
<dbReference type="RefSeq" id="WP_160547649.1">
    <property type="nucleotide sequence ID" value="NZ_JBHLUU010000015.1"/>
</dbReference>
<protein>
    <submittedName>
        <fullName evidence="3">BofC C-terminal domain-containing protein</fullName>
    </submittedName>
</protein>
<dbReference type="Proteomes" id="UP001589738">
    <property type="component" value="Unassembled WGS sequence"/>
</dbReference>
<keyword evidence="4" id="KW-1185">Reference proteome</keyword>
<dbReference type="InterPro" id="IPR015050">
    <property type="entry name" value="BofC_C"/>
</dbReference>
<organism evidence="3 4">
    <name type="scientific">Robertmurraya beringensis</name>
    <dbReference type="NCBI Taxonomy" id="641660"/>
    <lineage>
        <taxon>Bacteria</taxon>
        <taxon>Bacillati</taxon>
        <taxon>Bacillota</taxon>
        <taxon>Bacilli</taxon>
        <taxon>Bacillales</taxon>
        <taxon>Bacillaceae</taxon>
        <taxon>Robertmurraya</taxon>
    </lineage>
</organism>
<comment type="caution">
    <text evidence="3">The sequence shown here is derived from an EMBL/GenBank/DDBJ whole genome shotgun (WGS) entry which is preliminary data.</text>
</comment>
<evidence type="ECO:0000259" key="2">
    <source>
        <dbReference type="Pfam" id="PF08977"/>
    </source>
</evidence>
<dbReference type="Gene3D" id="3.30.70.1740">
    <property type="entry name" value="Bypass-of-forespore C, C-terminal domain"/>
    <property type="match status" value="1"/>
</dbReference>
<proteinExistence type="predicted"/>
<dbReference type="EMBL" id="JBHLUU010000015">
    <property type="protein sequence ID" value="MFC0474306.1"/>
    <property type="molecule type" value="Genomic_DNA"/>
</dbReference>
<dbReference type="Pfam" id="PF08955">
    <property type="entry name" value="BofC_C"/>
    <property type="match status" value="1"/>
</dbReference>
<dbReference type="Gene3D" id="3.10.20.420">
    <property type="entry name" value="Bypass-of-forespore C, N-terminal domain"/>
    <property type="match status" value="1"/>
</dbReference>
<sequence>MRTKCVGCLGLLLLVFVFHTNYVLAEELKTTPRLEPIDVKVILERVYLDGEVSEEQMDEKIWSMEQFWSKYDQWQVVDIEDTSVVFRKHVDDISPLLKANGYFGITDDGVLTIYYGKPQKYNIIQSFFQLDIGKLESTRHEELKEGIPIRNKDRYVEVLETFKNYTVQEKQAN</sequence>
<feature type="domain" description="Bypass of forespore C C-terminal" evidence="1">
    <location>
        <begin position="91"/>
        <end position="163"/>
    </location>
</feature>